<dbReference type="EMBL" id="FMZE01000010">
    <property type="protein sequence ID" value="SDD57976.1"/>
    <property type="molecule type" value="Genomic_DNA"/>
</dbReference>
<evidence type="ECO:0000313" key="2">
    <source>
        <dbReference type="Proteomes" id="UP000199494"/>
    </source>
</evidence>
<dbReference type="Proteomes" id="UP000199494">
    <property type="component" value="Unassembled WGS sequence"/>
</dbReference>
<organism evidence="1 2">
    <name type="scientific">Prauserella marina</name>
    <dbReference type="NCBI Taxonomy" id="530584"/>
    <lineage>
        <taxon>Bacteria</taxon>
        <taxon>Bacillati</taxon>
        <taxon>Actinomycetota</taxon>
        <taxon>Actinomycetes</taxon>
        <taxon>Pseudonocardiales</taxon>
        <taxon>Pseudonocardiaceae</taxon>
        <taxon>Prauserella</taxon>
    </lineage>
</organism>
<dbReference type="STRING" id="530584.SAMN05421630_11048"/>
<dbReference type="AlphaFoldDB" id="A0A222VRC7"/>
<evidence type="ECO:0000313" key="1">
    <source>
        <dbReference type="EMBL" id="SDD57976.1"/>
    </source>
</evidence>
<name>A0A222VRC7_9PSEU</name>
<dbReference type="Gene3D" id="2.30.110.10">
    <property type="entry name" value="Electron Transport, Fmn-binding Protein, Chain A"/>
    <property type="match status" value="1"/>
</dbReference>
<gene>
    <name evidence="1" type="ORF">SAMN05421630_11048</name>
</gene>
<protein>
    <submittedName>
        <fullName evidence="1">Pyridoxamine 5'-phosphate oxidase</fullName>
    </submittedName>
</protein>
<sequence length="129" mass="13682">MRDSFGVEVLDRGQCVALLATAQVGRIVFSHRGLPAVRPVRFTVGEGAVGCLASAEDTFLASARGNVVAFEVDAVAPDLSSGWYVTVLGKVLEPRDGDLATLPSPPWPLTGTESVLWIPMELVSGRRFG</sequence>
<dbReference type="InterPro" id="IPR024747">
    <property type="entry name" value="Pyridox_Oxase-rel"/>
</dbReference>
<dbReference type="RefSeq" id="WP_091808622.1">
    <property type="nucleotide sequence ID" value="NZ_CP016353.1"/>
</dbReference>
<dbReference type="Pfam" id="PF12900">
    <property type="entry name" value="Pyridox_ox_2"/>
    <property type="match status" value="1"/>
</dbReference>
<accession>A0A222VRC7</accession>
<reference evidence="1 2" key="1">
    <citation type="submission" date="2016-10" db="EMBL/GenBank/DDBJ databases">
        <authorList>
            <person name="de Groot N.N."/>
        </authorList>
    </citation>
    <scope>NUCLEOTIDE SEQUENCE [LARGE SCALE GENOMIC DNA]</scope>
    <source>
        <strain evidence="1 2">CGMCC 4.5506</strain>
    </source>
</reference>
<dbReference type="SUPFAM" id="SSF50475">
    <property type="entry name" value="FMN-binding split barrel"/>
    <property type="match status" value="1"/>
</dbReference>
<dbReference type="InterPro" id="IPR012349">
    <property type="entry name" value="Split_barrel_FMN-bd"/>
</dbReference>
<proteinExistence type="predicted"/>
<keyword evidence="2" id="KW-1185">Reference proteome</keyword>
<dbReference type="OrthoDB" id="3212118at2"/>
<dbReference type="KEGG" id="pmad:BAY61_17455"/>